<dbReference type="InterPro" id="IPR011008">
    <property type="entry name" value="Dimeric_a/b-barrel"/>
</dbReference>
<keyword evidence="1" id="KW-0472">Membrane</keyword>
<dbReference type="SUPFAM" id="SSF54909">
    <property type="entry name" value="Dimeric alpha+beta barrel"/>
    <property type="match status" value="1"/>
</dbReference>
<keyword evidence="1" id="KW-0812">Transmembrane</keyword>
<keyword evidence="1" id="KW-1133">Transmembrane helix</keyword>
<comment type="caution">
    <text evidence="2">The sequence shown here is derived from an EMBL/GenBank/DDBJ whole genome shotgun (WGS) entry which is preliminary data.</text>
</comment>
<proteinExistence type="predicted"/>
<evidence type="ECO:0000256" key="1">
    <source>
        <dbReference type="SAM" id="Phobius"/>
    </source>
</evidence>
<reference evidence="2 3" key="1">
    <citation type="submission" date="2019-11" db="EMBL/GenBank/DDBJ databases">
        <title>Nocardia sp. nov. CT2-14 isolated from soil.</title>
        <authorList>
            <person name="Kanchanasin P."/>
            <person name="Tanasupawat S."/>
            <person name="Yuki M."/>
            <person name="Kudo T."/>
        </authorList>
    </citation>
    <scope>NUCLEOTIDE SEQUENCE [LARGE SCALE GENOMIC DNA]</scope>
    <source>
        <strain evidence="2 3">CT2-14</strain>
    </source>
</reference>
<feature type="transmembrane region" description="Helical" evidence="1">
    <location>
        <begin position="12"/>
        <end position="32"/>
    </location>
</feature>
<dbReference type="Proteomes" id="UP000432464">
    <property type="component" value="Unassembled WGS sequence"/>
</dbReference>
<dbReference type="Gene3D" id="3.30.70.100">
    <property type="match status" value="1"/>
</dbReference>
<name>A0A6I3KY00_9NOCA</name>
<evidence type="ECO:0000313" key="2">
    <source>
        <dbReference type="EMBL" id="MTE14291.1"/>
    </source>
</evidence>
<keyword evidence="3" id="KW-1185">Reference proteome</keyword>
<sequence length="192" mass="20982">MNTEESPQIPLPVGPAALAIARSIAVTVMLLVRHRIRVPRENIGLRITFADGATAPVFRETAIDGVGALDPCILVVVFTLRGVRGRGHALFRCESLLNTILFAGFPGLITKLWLAHDQYGAYRGLYEWDTPARAEAYARSLWRILALVSVPGSIGYHIIPGRRRTELFAAGPAQQADDDEGAWWRVTGLSPA</sequence>
<dbReference type="AlphaFoldDB" id="A0A6I3KY00"/>
<dbReference type="EMBL" id="WMBB01000007">
    <property type="protein sequence ID" value="MTE14291.1"/>
    <property type="molecule type" value="Genomic_DNA"/>
</dbReference>
<organism evidence="2 3">
    <name type="scientific">Nocardia aurantiaca</name>
    <dbReference type="NCBI Taxonomy" id="2675850"/>
    <lineage>
        <taxon>Bacteria</taxon>
        <taxon>Bacillati</taxon>
        <taxon>Actinomycetota</taxon>
        <taxon>Actinomycetes</taxon>
        <taxon>Mycobacteriales</taxon>
        <taxon>Nocardiaceae</taxon>
        <taxon>Nocardia</taxon>
    </lineage>
</organism>
<protein>
    <submittedName>
        <fullName evidence="2">Uncharacterized protein</fullName>
    </submittedName>
</protein>
<dbReference type="RefSeq" id="WP_154788753.1">
    <property type="nucleotide sequence ID" value="NZ_WMBB01000007.1"/>
</dbReference>
<accession>A0A6I3KY00</accession>
<evidence type="ECO:0000313" key="3">
    <source>
        <dbReference type="Proteomes" id="UP000432464"/>
    </source>
</evidence>
<gene>
    <name evidence="2" type="ORF">GLP40_16165</name>
</gene>